<proteinExistence type="predicted"/>
<gene>
    <name evidence="1" type="ORF">PAL_GLEAN10020820</name>
</gene>
<name>L5JP28_PTEAL</name>
<keyword evidence="2" id="KW-1185">Reference proteome</keyword>
<evidence type="ECO:0000313" key="2">
    <source>
        <dbReference type="Proteomes" id="UP000010552"/>
    </source>
</evidence>
<dbReference type="AlphaFoldDB" id="L5JP28"/>
<dbReference type="Proteomes" id="UP000010552">
    <property type="component" value="Unassembled WGS sequence"/>
</dbReference>
<evidence type="ECO:0000313" key="1">
    <source>
        <dbReference type="EMBL" id="ELK01179.1"/>
    </source>
</evidence>
<reference evidence="2" key="1">
    <citation type="journal article" date="2013" name="Science">
        <title>Comparative analysis of bat genomes provides insight into the evolution of flight and immunity.</title>
        <authorList>
            <person name="Zhang G."/>
            <person name="Cowled C."/>
            <person name="Shi Z."/>
            <person name="Huang Z."/>
            <person name="Bishop-Lilly K.A."/>
            <person name="Fang X."/>
            <person name="Wynne J.W."/>
            <person name="Xiong Z."/>
            <person name="Baker M.L."/>
            <person name="Zhao W."/>
            <person name="Tachedjian M."/>
            <person name="Zhu Y."/>
            <person name="Zhou P."/>
            <person name="Jiang X."/>
            <person name="Ng J."/>
            <person name="Yang L."/>
            <person name="Wu L."/>
            <person name="Xiao J."/>
            <person name="Feng Y."/>
            <person name="Chen Y."/>
            <person name="Sun X."/>
            <person name="Zhang Y."/>
            <person name="Marsh G.A."/>
            <person name="Crameri G."/>
            <person name="Broder C.C."/>
            <person name="Frey K.G."/>
            <person name="Wang L.F."/>
            <person name="Wang J."/>
        </authorList>
    </citation>
    <scope>NUCLEOTIDE SEQUENCE [LARGE SCALE GENOMIC DNA]</scope>
</reference>
<accession>L5JP28</accession>
<dbReference type="EMBL" id="KB031153">
    <property type="protein sequence ID" value="ELK01179.1"/>
    <property type="molecule type" value="Genomic_DNA"/>
</dbReference>
<sequence length="84" mass="9219">MVAVTIPPHLDLTYRMFLSWAGLWSELFGPEVNSVSMKPAVRGSDPCRAIHKVLYDLRSSSFSPVSLFDHSVDQCSGPLVLPSA</sequence>
<dbReference type="InParanoid" id="L5JP28"/>
<organism evidence="1 2">
    <name type="scientific">Pteropus alecto</name>
    <name type="common">Black flying fox</name>
    <dbReference type="NCBI Taxonomy" id="9402"/>
    <lineage>
        <taxon>Eukaryota</taxon>
        <taxon>Metazoa</taxon>
        <taxon>Chordata</taxon>
        <taxon>Craniata</taxon>
        <taxon>Vertebrata</taxon>
        <taxon>Euteleostomi</taxon>
        <taxon>Mammalia</taxon>
        <taxon>Eutheria</taxon>
        <taxon>Laurasiatheria</taxon>
        <taxon>Chiroptera</taxon>
        <taxon>Yinpterochiroptera</taxon>
        <taxon>Pteropodoidea</taxon>
        <taxon>Pteropodidae</taxon>
        <taxon>Pteropodinae</taxon>
        <taxon>Pteropus</taxon>
    </lineage>
</organism>
<protein>
    <submittedName>
        <fullName evidence="1">Uncharacterized protein</fullName>
    </submittedName>
</protein>